<dbReference type="Gene3D" id="3.10.450.50">
    <property type="match status" value="1"/>
</dbReference>
<keyword evidence="2" id="KW-1185">Reference proteome</keyword>
<dbReference type="RefSeq" id="WP_225696780.1">
    <property type="nucleotide sequence ID" value="NZ_JAIXNE010000001.1"/>
</dbReference>
<gene>
    <name evidence="1" type="ORF">LDX50_02265</name>
</gene>
<evidence type="ECO:0000313" key="1">
    <source>
        <dbReference type="EMBL" id="MCA6073669.1"/>
    </source>
</evidence>
<proteinExistence type="predicted"/>
<name>A0A9X1KW70_9BACT</name>
<protein>
    <submittedName>
        <fullName evidence="1">Uncharacterized protein</fullName>
    </submittedName>
</protein>
<accession>A0A9X1KW70</accession>
<comment type="caution">
    <text evidence="1">The sequence shown here is derived from an EMBL/GenBank/DDBJ whole genome shotgun (WGS) entry which is preliminary data.</text>
</comment>
<dbReference type="Proteomes" id="UP001139409">
    <property type="component" value="Unassembled WGS sequence"/>
</dbReference>
<dbReference type="AlphaFoldDB" id="A0A9X1KW70"/>
<dbReference type="InterPro" id="IPR032710">
    <property type="entry name" value="NTF2-like_dom_sf"/>
</dbReference>
<organism evidence="1 2">
    <name type="scientific">Fulvivirga sedimenti</name>
    <dbReference type="NCBI Taxonomy" id="2879465"/>
    <lineage>
        <taxon>Bacteria</taxon>
        <taxon>Pseudomonadati</taxon>
        <taxon>Bacteroidota</taxon>
        <taxon>Cytophagia</taxon>
        <taxon>Cytophagales</taxon>
        <taxon>Fulvivirgaceae</taxon>
        <taxon>Fulvivirga</taxon>
    </lineage>
</organism>
<dbReference type="EMBL" id="JAIXNE010000001">
    <property type="protein sequence ID" value="MCA6073669.1"/>
    <property type="molecule type" value="Genomic_DNA"/>
</dbReference>
<dbReference type="SUPFAM" id="SSF54427">
    <property type="entry name" value="NTF2-like"/>
    <property type="match status" value="1"/>
</dbReference>
<sequence length="182" mass="20875">MNAAARHPHTKLKATCSFVLIFLFLNIFAYAQSQGVHREIAEMNRQMEKLFRNGMMRELAALYLDEGVLLSPGGATITGRAQIDQYWTRIESPVDWKLDVIFVTADEQQIYSHEFWTSLETKPPDWRESVADSLTSDLVFQLGHSTLTTIWEGSERTSEVDFLLVWKKTSAGYRILADSYTF</sequence>
<evidence type="ECO:0000313" key="2">
    <source>
        <dbReference type="Proteomes" id="UP001139409"/>
    </source>
</evidence>
<reference evidence="1" key="1">
    <citation type="submission" date="2021-09" db="EMBL/GenBank/DDBJ databases">
        <title>Fulvivirga sp. isolated from coastal sediment.</title>
        <authorList>
            <person name="Yu H."/>
        </authorList>
    </citation>
    <scope>NUCLEOTIDE SEQUENCE</scope>
    <source>
        <strain evidence="1">1062</strain>
    </source>
</reference>